<feature type="region of interest" description="Disordered" evidence="1">
    <location>
        <begin position="344"/>
        <end position="366"/>
    </location>
</feature>
<evidence type="ECO:0000313" key="3">
    <source>
        <dbReference type="Proteomes" id="UP000371041"/>
    </source>
</evidence>
<evidence type="ECO:0000256" key="1">
    <source>
        <dbReference type="SAM" id="MobiDB-lite"/>
    </source>
</evidence>
<reference evidence="3" key="1">
    <citation type="submission" date="2019-11" db="EMBL/GenBank/DDBJ databases">
        <title>The complete genome sequence of Saccharopolyspora sp. E2A.</title>
        <authorList>
            <person name="Zhang G."/>
        </authorList>
    </citation>
    <scope>NUCLEOTIDE SEQUENCE [LARGE SCALE GENOMIC DNA]</scope>
    <source>
        <strain evidence="3">E2A</strain>
    </source>
</reference>
<evidence type="ECO:0000313" key="2">
    <source>
        <dbReference type="EMBL" id="QGK69722.1"/>
    </source>
</evidence>
<dbReference type="Proteomes" id="UP000371041">
    <property type="component" value="Chromosome"/>
</dbReference>
<proteinExistence type="predicted"/>
<organism evidence="2 3">
    <name type="scientific">Allosaccharopolyspora coralli</name>
    <dbReference type="NCBI Taxonomy" id="2665642"/>
    <lineage>
        <taxon>Bacteria</taxon>
        <taxon>Bacillati</taxon>
        <taxon>Actinomycetota</taxon>
        <taxon>Actinomycetes</taxon>
        <taxon>Pseudonocardiales</taxon>
        <taxon>Pseudonocardiaceae</taxon>
        <taxon>Allosaccharopolyspora</taxon>
    </lineage>
</organism>
<name>A0A5Q3Q5H8_9PSEU</name>
<feature type="region of interest" description="Disordered" evidence="1">
    <location>
        <begin position="471"/>
        <end position="491"/>
    </location>
</feature>
<keyword evidence="3" id="KW-1185">Reference proteome</keyword>
<protein>
    <submittedName>
        <fullName evidence="2">Uncharacterized protein</fullName>
    </submittedName>
</protein>
<sequence>MTSAPDEPVTFDDAREIADAVLYEGYLLYPYRASAAKNQVRWQFGVLAPPVFASEEAGEFATARTECVMDARPGATVRIRLRFLHVQQRRVEDESGRSVDSVTVEGREIRPWTEAVEVEHDVTVPLDEAAGSERGFDVEIPGVVDVEPVQDVTATTVGRIVRDRQPVSACLVVGAEPLRNPFGGYRLRVEIRNTTSWREPDPNRDEALRRSLVAAHLVLGVGPGRFVSSTDPPEWAKPFVDECVNERTWPVLIGSDERSEVMLSAPIILYDDPAIAPESAQPLFDGTEIDEILTLRTLALTDEEKREARMTDDRARELLDAVEDMPGAVLERLHGTMRYFRDATASRPDSGATDEGAPIAAPGMEPDVPRPTAPWWDPGVDASVDPDTDSVHIAGEDVAKGSSVTLTPGIRTTDAQDMFLWGRKATVQAVFLDVDDETYLAVTLDDDPVSDMQGRHGRFLYFRPDEVRPVNETGSAAYDTSDPAGTTGAAP</sequence>
<dbReference type="AlphaFoldDB" id="A0A5Q3Q5H8"/>
<dbReference type="EMBL" id="CP045929">
    <property type="protein sequence ID" value="QGK69722.1"/>
    <property type="molecule type" value="Genomic_DNA"/>
</dbReference>
<gene>
    <name evidence="2" type="ORF">GIY23_09515</name>
</gene>
<dbReference type="KEGG" id="sace:GIY23_09515"/>
<dbReference type="RefSeq" id="WP_154076316.1">
    <property type="nucleotide sequence ID" value="NZ_CP045929.1"/>
</dbReference>
<accession>A0A5Q3Q5H8</accession>